<dbReference type="Gene3D" id="2.40.30.270">
    <property type="match status" value="1"/>
</dbReference>
<dbReference type="AlphaFoldDB" id="A0A0D2VQX3"/>
<sequence length="1175" mass="129032">MWPTSNGLAPALFHDHSHSPHSHQSSSSSSSSSSSASFMQVPLGFPPFGPQQQQHGYGPGPGPGPAQWPYPMQAYPHPPLRMPPQPPNGHHQPFMHPQAALMHPGFMHPQAAGHDALRAISDDARYAAWPPSDFESERRTMSGHLRTMADELHRCILNIIRQAASVGLRPTQASQADMHRSPDILFNLVCSTSHPPMPPPFDWIHPLTATRNDIEVGNNANFGLSANSPVGVRRHLPLTIYNNSKVPTELTHIASFPTSTVFRILVPRSFGDAGDAGEAEHLGDYVPIQSITSLSRPITIPPLSQVQVMVECDTADAAPGTLRQWHAFVFDASHVIIRQSYAVVTNEKRAALNPKAAPFVPAKAALEQHLEDDYTNILPAAPLPAFGPPVVNPLLDYAALGDQYPELAPHMAYFALQRRARFEDVSTDTLRAAAKELVMSNDFPTSISSYVTHFRILLAHEEHQMASDMSGFTQRDEVLEQFRPNEPVYILQVPGLVERRPPLVYGDVVHFRPDHIPFAVWEARVLNVDRQKKTVLVRLPADIIPWPTRVKGTVVFRLNRLALQDMHRALDQVQALSESSAIRRVLFPSAEPLPEPRSKALPTKTTLLDQKLNDEQLRAVQVVLSPPQALPPVVIFGPPGTGKTRTLVEAIAQVVKHPTLNATVLCAAPSNSAANLICERLATYFSPREMFRLNAVSRRIDEVPTSLHPYCQLVDGTFAIPPLTELRKFRIVVSTCVAAGALVSIGLEQTHFSHVFVDEAGQAMEPETLVPALFAVHSRGLLVLAGDHCQLGASVRSAFAMRHGLHVSLQERLMALPVYALGASRGARTNAASLSPCIQLVVNYRCHPSMLYMSSALFYKNNLISHASESVTESLLSWSQLPNPSIPILFLGLESEDVREPFDRQAVATDLEPGGFVPGTAATQRSTVSFYNPLEAAKIASMVQDLLASNPHLSTAHIGVMAPFRSQVKRLRQLLRHIGLGGVGVGTVEDYQGQESRVIFLSATRTTAAYLPQDARQNLGLINNPKRLNVALTRAMSLLVVTGNPNLLVHDPLWLTFLRFCERSNCYAGCPLPRIVYDQGPLPKDGALSQADDALFPLERRERNATIMSSLPSNLWFGQRGRGEHDRAMELPDSLASQLDDLQLELGPEDAADLDIDALISSSEPTDEIDWRPVT</sequence>
<dbReference type="PANTHER" id="PTHR45418">
    <property type="entry name" value="CANCER/TESTIS ANTIGEN 55"/>
    <property type="match status" value="1"/>
</dbReference>
<keyword evidence="3" id="KW-0943">RNA-mediated gene silencing</keyword>
<dbReference type="eggNOG" id="KOG1804">
    <property type="taxonomic scope" value="Eukaryota"/>
</dbReference>
<accession>A0A0D2VQX3</accession>
<dbReference type="GO" id="GO:0031047">
    <property type="term" value="P:regulatory ncRNA-mediated gene silencing"/>
    <property type="evidence" value="ECO:0007669"/>
    <property type="project" value="UniProtKB-KW"/>
</dbReference>
<comment type="subcellular location">
    <subcellularLocation>
        <location evidence="1">Cytoplasm</location>
    </subcellularLocation>
</comment>
<dbReference type="CDD" id="cd18038">
    <property type="entry name" value="DEXXQc_Helz-like"/>
    <property type="match status" value="1"/>
</dbReference>
<feature type="region of interest" description="Disordered" evidence="4">
    <location>
        <begin position="1"/>
        <end position="69"/>
    </location>
</feature>
<dbReference type="EMBL" id="KE346365">
    <property type="protein sequence ID" value="KJE93172.1"/>
    <property type="molecule type" value="Genomic_DNA"/>
</dbReference>
<dbReference type="STRING" id="595528.A0A0D2VQX3"/>
<dbReference type="OrthoDB" id="6513042at2759"/>
<dbReference type="InterPro" id="IPR041677">
    <property type="entry name" value="DNA2/NAM7_AAA_11"/>
</dbReference>
<evidence type="ECO:0000313" key="8">
    <source>
        <dbReference type="Proteomes" id="UP000008743"/>
    </source>
</evidence>
<dbReference type="InterPro" id="IPR026122">
    <property type="entry name" value="MOV-10/SDE3_DEXXQ/H-box"/>
</dbReference>
<keyword evidence="8" id="KW-1185">Reference proteome</keyword>
<dbReference type="InParanoid" id="A0A0D2VQX3"/>
<evidence type="ECO:0000256" key="1">
    <source>
        <dbReference type="ARBA" id="ARBA00004496"/>
    </source>
</evidence>
<gene>
    <name evidence="7" type="ORF">CAOG_003998</name>
</gene>
<feature type="domain" description="DNA2/NAM7 helicase helicase" evidence="5">
    <location>
        <begin position="726"/>
        <end position="797"/>
    </location>
</feature>
<feature type="domain" description="DNA2/NAM7 helicase helicase" evidence="5">
    <location>
        <begin position="611"/>
        <end position="683"/>
    </location>
</feature>
<evidence type="ECO:0000259" key="6">
    <source>
        <dbReference type="Pfam" id="PF13087"/>
    </source>
</evidence>
<dbReference type="Proteomes" id="UP000008743">
    <property type="component" value="Unassembled WGS sequence"/>
</dbReference>
<dbReference type="GO" id="GO:0032574">
    <property type="term" value="F:5'-3' RNA helicase activity"/>
    <property type="evidence" value="ECO:0007669"/>
    <property type="project" value="InterPro"/>
</dbReference>
<dbReference type="SUPFAM" id="SSF52540">
    <property type="entry name" value="P-loop containing nucleoside triphosphate hydrolases"/>
    <property type="match status" value="1"/>
</dbReference>
<protein>
    <submittedName>
        <fullName evidence="7">Uncharacterized protein</fullName>
    </submittedName>
</protein>
<organism evidence="7 8">
    <name type="scientific">Capsaspora owczarzaki (strain ATCC 30864)</name>
    <dbReference type="NCBI Taxonomy" id="595528"/>
    <lineage>
        <taxon>Eukaryota</taxon>
        <taxon>Filasterea</taxon>
        <taxon>Capsaspora</taxon>
    </lineage>
</organism>
<dbReference type="InterPro" id="IPR047187">
    <property type="entry name" value="SF1_C_Upf1"/>
</dbReference>
<keyword evidence="2" id="KW-0963">Cytoplasm</keyword>
<name>A0A0D2VQX3_CAPO3</name>
<dbReference type="CDD" id="cd18808">
    <property type="entry name" value="SF1_C_Upf1"/>
    <property type="match status" value="1"/>
</dbReference>
<evidence type="ECO:0000256" key="3">
    <source>
        <dbReference type="ARBA" id="ARBA00023158"/>
    </source>
</evidence>
<evidence type="ECO:0000259" key="5">
    <source>
        <dbReference type="Pfam" id="PF13086"/>
    </source>
</evidence>
<feature type="compositionally biased region" description="Low complexity" evidence="4">
    <location>
        <begin position="22"/>
        <end position="43"/>
    </location>
</feature>
<evidence type="ECO:0000256" key="2">
    <source>
        <dbReference type="ARBA" id="ARBA00022490"/>
    </source>
</evidence>
<dbReference type="PhylomeDB" id="A0A0D2VQX3"/>
<evidence type="ECO:0000313" key="7">
    <source>
        <dbReference type="EMBL" id="KJE93172.1"/>
    </source>
</evidence>
<dbReference type="GO" id="GO:0003723">
    <property type="term" value="F:RNA binding"/>
    <property type="evidence" value="ECO:0007669"/>
    <property type="project" value="InterPro"/>
</dbReference>
<proteinExistence type="predicted"/>
<dbReference type="Gene3D" id="3.40.50.300">
    <property type="entry name" value="P-loop containing nucleotide triphosphate hydrolases"/>
    <property type="match status" value="3"/>
</dbReference>
<dbReference type="PANTHER" id="PTHR45418:SF1">
    <property type="entry name" value="CANCER_TESTIS ANTIGEN 55"/>
    <property type="match status" value="1"/>
</dbReference>
<evidence type="ECO:0000256" key="4">
    <source>
        <dbReference type="SAM" id="MobiDB-lite"/>
    </source>
</evidence>
<reference evidence="8" key="1">
    <citation type="submission" date="2011-02" db="EMBL/GenBank/DDBJ databases">
        <title>The Genome Sequence of Capsaspora owczarzaki ATCC 30864.</title>
        <authorList>
            <person name="Russ C."/>
            <person name="Cuomo C."/>
            <person name="Burger G."/>
            <person name="Gray M.W."/>
            <person name="Holland P.W.H."/>
            <person name="King N."/>
            <person name="Lang F.B.F."/>
            <person name="Roger A.J."/>
            <person name="Ruiz-Trillo I."/>
            <person name="Young S.K."/>
            <person name="Zeng Q."/>
            <person name="Gargeya S."/>
            <person name="Alvarado L."/>
            <person name="Berlin A."/>
            <person name="Chapman S.B."/>
            <person name="Chen Z."/>
            <person name="Freedman E."/>
            <person name="Gellesch M."/>
            <person name="Goldberg J."/>
            <person name="Griggs A."/>
            <person name="Gujja S."/>
            <person name="Heilman E."/>
            <person name="Heiman D."/>
            <person name="Howarth C."/>
            <person name="Mehta T."/>
            <person name="Neiman D."/>
            <person name="Pearson M."/>
            <person name="Roberts A."/>
            <person name="Saif S."/>
            <person name="Shea T."/>
            <person name="Shenoy N."/>
            <person name="Sisk P."/>
            <person name="Stolte C."/>
            <person name="Sykes S."/>
            <person name="White J."/>
            <person name="Yandava C."/>
            <person name="Haas B."/>
            <person name="Nusbaum C."/>
            <person name="Birren B."/>
        </authorList>
    </citation>
    <scope>NUCLEOTIDE SEQUENCE</scope>
    <source>
        <strain evidence="8">ATCC 30864</strain>
    </source>
</reference>
<dbReference type="InterPro" id="IPR041679">
    <property type="entry name" value="DNA2/NAM7-like_C"/>
</dbReference>
<dbReference type="InterPro" id="IPR027417">
    <property type="entry name" value="P-loop_NTPase"/>
</dbReference>
<dbReference type="Pfam" id="PF13087">
    <property type="entry name" value="AAA_12"/>
    <property type="match status" value="1"/>
</dbReference>
<dbReference type="GO" id="GO:0005737">
    <property type="term" value="C:cytoplasm"/>
    <property type="evidence" value="ECO:0007669"/>
    <property type="project" value="UniProtKB-SubCell"/>
</dbReference>
<dbReference type="Pfam" id="PF13086">
    <property type="entry name" value="AAA_11"/>
    <property type="match status" value="2"/>
</dbReference>
<feature type="domain" description="DNA2/NAM7 helicase-like C-terminal" evidence="6">
    <location>
        <begin position="835"/>
        <end position="1045"/>
    </location>
</feature>